<proteinExistence type="predicted"/>
<accession>A0A6J4QGA8</accession>
<feature type="non-terminal residue" evidence="2">
    <location>
        <position position="1"/>
    </location>
</feature>
<dbReference type="AlphaFoldDB" id="A0A6J4QGA8"/>
<gene>
    <name evidence="2" type="ORF">AVDCRST_MAG01-01-3325</name>
</gene>
<feature type="compositionally biased region" description="Basic and acidic residues" evidence="1">
    <location>
        <begin position="1"/>
        <end position="12"/>
    </location>
</feature>
<feature type="non-terminal residue" evidence="2">
    <location>
        <position position="34"/>
    </location>
</feature>
<evidence type="ECO:0000256" key="1">
    <source>
        <dbReference type="SAM" id="MobiDB-lite"/>
    </source>
</evidence>
<dbReference type="EMBL" id="CADCUW010000434">
    <property type="protein sequence ID" value="CAA9436807.1"/>
    <property type="molecule type" value="Genomic_DNA"/>
</dbReference>
<feature type="region of interest" description="Disordered" evidence="1">
    <location>
        <begin position="1"/>
        <end position="34"/>
    </location>
</feature>
<name>A0A6J4QGA8_9ACTN</name>
<reference evidence="2" key="1">
    <citation type="submission" date="2020-02" db="EMBL/GenBank/DDBJ databases">
        <authorList>
            <person name="Meier V. D."/>
        </authorList>
    </citation>
    <scope>NUCLEOTIDE SEQUENCE</scope>
    <source>
        <strain evidence="2">AVDCRST_MAG01</strain>
    </source>
</reference>
<sequence length="34" mass="3559">GIVDVRAEDHGLRGGQYGGRQQVRGEAPSIAVPL</sequence>
<organism evidence="2">
    <name type="scientific">uncultured Rubrobacteraceae bacterium</name>
    <dbReference type="NCBI Taxonomy" id="349277"/>
    <lineage>
        <taxon>Bacteria</taxon>
        <taxon>Bacillati</taxon>
        <taxon>Actinomycetota</taxon>
        <taxon>Rubrobacteria</taxon>
        <taxon>Rubrobacterales</taxon>
        <taxon>Rubrobacteraceae</taxon>
        <taxon>environmental samples</taxon>
    </lineage>
</organism>
<evidence type="ECO:0000313" key="2">
    <source>
        <dbReference type="EMBL" id="CAA9436807.1"/>
    </source>
</evidence>
<protein>
    <submittedName>
        <fullName evidence="2">Uncharacterized protein</fullName>
    </submittedName>
</protein>